<name>A0A0S2I3C3_9BACT</name>
<evidence type="ECO:0000313" key="1">
    <source>
        <dbReference type="EMBL" id="ALO16783.1"/>
    </source>
</evidence>
<dbReference type="PANTHER" id="PTHR39550:SF1">
    <property type="entry name" value="SLL0658 PROTEIN"/>
    <property type="match status" value="1"/>
</dbReference>
<sequence>MKNGLIVADAGPIFSLALVKQLGLLTRLFDGVKIPKAVWNEITLDDKTLIYNDLKTFFTNKVVEISSFNELTFIMDYGESEAVILYKELQADFLLIDDKKARKVAENFEIQCVGTLGLLVSAKNKGLIEELKPIFVTFIANKRFYSIELLNTILQDQGEQLLDDHEL</sequence>
<dbReference type="STRING" id="1307839.L21SP5_03168"/>
<dbReference type="RefSeq" id="WP_057954134.1">
    <property type="nucleotide sequence ID" value="NZ_CP013118.1"/>
</dbReference>
<dbReference type="EMBL" id="CP013118">
    <property type="protein sequence ID" value="ALO16783.1"/>
    <property type="molecule type" value="Genomic_DNA"/>
</dbReference>
<dbReference type="Pfam" id="PF11848">
    <property type="entry name" value="DUF3368"/>
    <property type="match status" value="1"/>
</dbReference>
<dbReference type="OrthoDB" id="764457at2"/>
<reference evidence="1 2" key="1">
    <citation type="submission" date="2015-11" db="EMBL/GenBank/DDBJ databases">
        <title>Description and complete genome sequence of a novel strain predominating in hypersaline microbial mats and representing a new family of the Bacteriodetes phylum.</title>
        <authorList>
            <person name="Spring S."/>
            <person name="Bunk B."/>
            <person name="Sproer C."/>
            <person name="Klenk H.-P."/>
        </authorList>
    </citation>
    <scope>NUCLEOTIDE SEQUENCE [LARGE SCALE GENOMIC DNA]</scope>
    <source>
        <strain evidence="1 2">L21-Spi-D4</strain>
    </source>
</reference>
<organism evidence="1 2">
    <name type="scientific">Salinivirga cyanobacteriivorans</name>
    <dbReference type="NCBI Taxonomy" id="1307839"/>
    <lineage>
        <taxon>Bacteria</taxon>
        <taxon>Pseudomonadati</taxon>
        <taxon>Bacteroidota</taxon>
        <taxon>Bacteroidia</taxon>
        <taxon>Bacteroidales</taxon>
        <taxon>Salinivirgaceae</taxon>
        <taxon>Salinivirga</taxon>
    </lineage>
</organism>
<keyword evidence="2" id="KW-1185">Reference proteome</keyword>
<dbReference type="Proteomes" id="UP000064893">
    <property type="component" value="Chromosome"/>
</dbReference>
<evidence type="ECO:0008006" key="3">
    <source>
        <dbReference type="Google" id="ProtNLM"/>
    </source>
</evidence>
<gene>
    <name evidence="1" type="ORF">L21SP5_03168</name>
</gene>
<evidence type="ECO:0000313" key="2">
    <source>
        <dbReference type="Proteomes" id="UP000064893"/>
    </source>
</evidence>
<protein>
    <recommendedName>
        <fullName evidence="3">Nucleic acid-binding protein, contains PIN domain</fullName>
    </recommendedName>
</protein>
<dbReference type="AlphaFoldDB" id="A0A0S2I3C3"/>
<accession>A0A0S2I3C3</accession>
<proteinExistence type="predicted"/>
<dbReference type="InterPro" id="IPR021799">
    <property type="entry name" value="PIN-like_prokaryotic"/>
</dbReference>
<dbReference type="KEGG" id="blq:L21SP5_03168"/>
<dbReference type="PANTHER" id="PTHR39550">
    <property type="entry name" value="SLL0658 PROTEIN"/>
    <property type="match status" value="1"/>
</dbReference>